<dbReference type="Proteomes" id="UP000437068">
    <property type="component" value="Unassembled WGS sequence"/>
</dbReference>
<evidence type="ECO:0000313" key="5">
    <source>
        <dbReference type="Proteomes" id="UP000440732"/>
    </source>
</evidence>
<accession>A0A6A4DNK9</accession>
<dbReference type="EMBL" id="QXGA01000855">
    <property type="protein sequence ID" value="KAE9138306.1"/>
    <property type="molecule type" value="Genomic_DNA"/>
</dbReference>
<evidence type="ECO:0000313" key="3">
    <source>
        <dbReference type="EMBL" id="KAE9309964.1"/>
    </source>
</evidence>
<dbReference type="AlphaFoldDB" id="A0A6A4DNK9"/>
<evidence type="ECO:0000256" key="1">
    <source>
        <dbReference type="SAM" id="MobiDB-lite"/>
    </source>
</evidence>
<dbReference type="SUPFAM" id="SSF50630">
    <property type="entry name" value="Acid proteases"/>
    <property type="match status" value="1"/>
</dbReference>
<sequence length="379" mass="41826">MNEVVASIVPSSRFAATTVDECRVIANIGVPRANLERKDEDVPSALPFRSRTLVRSVVFRLILDEEAKNGARCPKCHYPEAYPPEIEPRGHFVPGPFPVEHMTRARGLVLKRAGVLGDDVMQSVLREISRTYLEFVSSTLAKMLERRRTCWCDRPIREPLQPKRVRFDCSSLAAERSEALGSHTGCVKDPDDVLNYVCFVKDAEVKGKAKRKPGLVEAKDSPKPDVSPSLDVEDPVPEGKRVICSVEGFEATSVGFIDSLPAELFIDTGAIASLVDSRVLAKLVLAKAPLRPNHGSLNGVSGHPLHIRGEIELLLRIGTLEKLRTFAVVDHLHVHALLGTDALKAFRAVIDMEESIMTLKETGETIRLGTPRVEEMYVS</sequence>
<evidence type="ECO:0000313" key="4">
    <source>
        <dbReference type="Proteomes" id="UP000437068"/>
    </source>
</evidence>
<feature type="region of interest" description="Disordered" evidence="1">
    <location>
        <begin position="211"/>
        <end position="234"/>
    </location>
</feature>
<evidence type="ECO:0008006" key="6">
    <source>
        <dbReference type="Google" id="ProtNLM"/>
    </source>
</evidence>
<comment type="caution">
    <text evidence="3">The sequence shown here is derived from an EMBL/GenBank/DDBJ whole genome shotgun (WGS) entry which is preliminary data.</text>
</comment>
<name>A0A6A4DNK9_9STRA</name>
<proteinExistence type="predicted"/>
<evidence type="ECO:0000313" key="2">
    <source>
        <dbReference type="EMBL" id="KAE9138306.1"/>
    </source>
</evidence>
<dbReference type="CDD" id="cd00303">
    <property type="entry name" value="retropepsin_like"/>
    <property type="match status" value="1"/>
</dbReference>
<reference evidence="4 5" key="1">
    <citation type="submission" date="2018-08" db="EMBL/GenBank/DDBJ databases">
        <title>Genomic investigation of the strawberry pathogen Phytophthora fragariae indicates pathogenicity is determined by transcriptional variation in three key races.</title>
        <authorList>
            <person name="Adams T.M."/>
            <person name="Armitage A.D."/>
            <person name="Sobczyk M.K."/>
            <person name="Bates H.J."/>
            <person name="Dunwell J.M."/>
            <person name="Nellist C.F."/>
            <person name="Harrison R.J."/>
        </authorList>
    </citation>
    <scope>NUCLEOTIDE SEQUENCE [LARGE SCALE GENOMIC DNA]</scope>
    <source>
        <strain evidence="3 4">A4</strain>
        <strain evidence="2 5">NOV-5</strain>
    </source>
</reference>
<dbReference type="Gene3D" id="2.40.70.10">
    <property type="entry name" value="Acid Proteases"/>
    <property type="match status" value="1"/>
</dbReference>
<gene>
    <name evidence="3" type="ORF">PF001_g10452</name>
    <name evidence="2" type="ORF">PF006_g13983</name>
</gene>
<dbReference type="Proteomes" id="UP000440732">
    <property type="component" value="Unassembled WGS sequence"/>
</dbReference>
<dbReference type="InterPro" id="IPR021109">
    <property type="entry name" value="Peptidase_aspartic_dom_sf"/>
</dbReference>
<organism evidence="3 4">
    <name type="scientific">Phytophthora fragariae</name>
    <dbReference type="NCBI Taxonomy" id="53985"/>
    <lineage>
        <taxon>Eukaryota</taxon>
        <taxon>Sar</taxon>
        <taxon>Stramenopiles</taxon>
        <taxon>Oomycota</taxon>
        <taxon>Peronosporomycetes</taxon>
        <taxon>Peronosporales</taxon>
        <taxon>Peronosporaceae</taxon>
        <taxon>Phytophthora</taxon>
    </lineage>
</organism>
<dbReference type="EMBL" id="QXGE01000526">
    <property type="protein sequence ID" value="KAE9309964.1"/>
    <property type="molecule type" value="Genomic_DNA"/>
</dbReference>
<protein>
    <recommendedName>
        <fullName evidence="6">Aspartic peptidase DDI1-type domain-containing protein</fullName>
    </recommendedName>
</protein>